<dbReference type="STRING" id="1441469.A0A225AQT9"/>
<keyword evidence="3" id="KW-1185">Reference proteome</keyword>
<proteinExistence type="predicted"/>
<dbReference type="Gene3D" id="6.20.350.10">
    <property type="match status" value="1"/>
</dbReference>
<dbReference type="AlphaFoldDB" id="A0A225AQT9"/>
<dbReference type="Pfam" id="PF02026">
    <property type="entry name" value="RyR"/>
    <property type="match status" value="1"/>
</dbReference>
<dbReference type="EMBL" id="LFMY01000013">
    <property type="protein sequence ID" value="OKL56795.1"/>
    <property type="molecule type" value="Genomic_DNA"/>
</dbReference>
<protein>
    <recommendedName>
        <fullName evidence="1">Ryanodine receptor Ryr domain-containing protein</fullName>
    </recommendedName>
</protein>
<feature type="domain" description="Ryanodine receptor Ryr" evidence="1">
    <location>
        <begin position="739"/>
        <end position="803"/>
    </location>
</feature>
<reference evidence="2 3" key="1">
    <citation type="submission" date="2015-06" db="EMBL/GenBank/DDBJ databases">
        <title>Talaromyces atroroseus IBT 11181 draft genome.</title>
        <authorList>
            <person name="Rasmussen K.B."/>
            <person name="Rasmussen S."/>
            <person name="Petersen B."/>
            <person name="Sicheritz-Ponten T."/>
            <person name="Mortensen U.H."/>
            <person name="Thrane U."/>
        </authorList>
    </citation>
    <scope>NUCLEOTIDE SEQUENCE [LARGE SCALE GENOMIC DNA]</scope>
    <source>
        <strain evidence="2 3">IBT 11181</strain>
    </source>
</reference>
<dbReference type="OrthoDB" id="5305673at2759"/>
<gene>
    <name evidence="2" type="ORF">UA08_07776</name>
</gene>
<evidence type="ECO:0000313" key="2">
    <source>
        <dbReference type="EMBL" id="OKL56795.1"/>
    </source>
</evidence>
<dbReference type="RefSeq" id="XP_020116916.1">
    <property type="nucleotide sequence ID" value="XM_020263001.1"/>
</dbReference>
<dbReference type="InterPro" id="IPR003032">
    <property type="entry name" value="Ryanodine_rcpt"/>
</dbReference>
<evidence type="ECO:0000259" key="1">
    <source>
        <dbReference type="Pfam" id="PF02026"/>
    </source>
</evidence>
<sequence>MSASQHLVIAGDSQLQLCIYPQENASSRPRTQMYPTGARLLALLLNGLKDHEGQPLQVHRPSLEHPEDPALHSIMEFEVSEKDADAVRLKQQILLDTEPRWHSPVSTPPSDEKESRCMWVVQDAFAGKSFNSNETQLAMDLLEQNQPTLFVYHVSTPLCSGAIWKRFSEGKDRNQEAMIAVIDVASLRGEGLELSRGLSWERTCEEFIHQLGSIGNFVTLATCPHLIVLFGCDGAIYHRGREAARPVLVFDPKGNEGDFVRRHLGPVPGLNEAFVAGFAASLAKNGQSSMLESIKRGLGAMRRLGRQGLVAFSNAHELIGELTRDDESREFIQFNVPSDDIARGCDDQWSILEHAVGDVSQLAQETVRQGNNHIAMRIPHAQFSKLALCDRREIESFRSLTQGVMHYLATPSIRTPYGVAVCGSVGAGKTFAMQQVIYSIVRTKPVHFLFCDFADMTDTDYLNVLLQSVRDCSIQGVIAAVHFHNTELLFNSSLAKSLYILLRLIREGTFIDNGSLRPVGQSIFFFEDDAWETLSDLQNPKKDGLKSFVASLRTSVTLLGPNQIDNKRGPDTLFPLRRAIILRSLLEGQIPGMTSTSRIDIDDRLLSGLLLVPKFTRAVQSMKAILDMSQVNLEHGFKPADLPPISLLSLHMEHDDFLRCMKGPILPAHIREEAAQKLHSAYLDERRRTASPGELNQLNLQEWHMLDEEFKESARAHVDSIPSKLRLVSCFLAERTDSRIAIQEFTPAQIEQLSIVEHDRWNSERLQKQWTIGERDPSIRQTPFLVPWSDLDEKFRDIDRALVAGYPSFLPSSYAIYSIGRLGDE</sequence>
<dbReference type="GeneID" id="31007532"/>
<name>A0A225AQT9_TALAT</name>
<organism evidence="2 3">
    <name type="scientific">Talaromyces atroroseus</name>
    <dbReference type="NCBI Taxonomy" id="1441469"/>
    <lineage>
        <taxon>Eukaryota</taxon>
        <taxon>Fungi</taxon>
        <taxon>Dikarya</taxon>
        <taxon>Ascomycota</taxon>
        <taxon>Pezizomycotina</taxon>
        <taxon>Eurotiomycetes</taxon>
        <taxon>Eurotiomycetidae</taxon>
        <taxon>Eurotiales</taxon>
        <taxon>Trichocomaceae</taxon>
        <taxon>Talaromyces</taxon>
        <taxon>Talaromyces sect. Trachyspermi</taxon>
    </lineage>
</organism>
<evidence type="ECO:0000313" key="3">
    <source>
        <dbReference type="Proteomes" id="UP000214365"/>
    </source>
</evidence>
<dbReference type="Proteomes" id="UP000214365">
    <property type="component" value="Unassembled WGS sequence"/>
</dbReference>
<accession>A0A225AQT9</accession>
<comment type="caution">
    <text evidence="2">The sequence shown here is derived from an EMBL/GenBank/DDBJ whole genome shotgun (WGS) entry which is preliminary data.</text>
</comment>